<feature type="domain" description="Ig-like" evidence="6">
    <location>
        <begin position="222"/>
        <end position="298"/>
    </location>
</feature>
<sequence length="1046" mass="112004">METSVVLLIILGAISGVSHGAGVLPDSLTAVVGGTVMFTTTVIPPETPFSIVTWGFSDIHGNSFNLITSSTVNVTGPGYTDRITLFTSTGSLELRNLVMSDNGKYTVTIITNDGKPRRGTCGLVLHVPVSNVTVTASSTDLVESTTSVSLSCSSSGSSLSFLWLNGSSEVTASDRVQITDGGSTLTIVSVTRYDQGPFRCHVFNPVNNGTSDPVKLSISYGPENTALTLSPSQEYHGEGSNIILSCSAVSRPAAQFQWFLNGAKLPDRGPELRLMNIQMSQSGSYSCQAFNNKTLRYEKSQPSLLSVLMPVSNTEVNASTTEMLESTSSVSLSCSSSGSSLSFLWLNGSSEVTASDRVQLTDRNTTLTIYNVTRHDQGPFRCRVFNPVSDVTSEPINLLVISHVSNVVITPNTTILSEFNSSVSLSCSSSGSSLSFLWLNGSSEVTASDRVQLTDGGTTLIIINVNRYDQGPFRCHVFNNFSSYTSDPVKLSINFGPENTNLKRLPSQQYYEEGSNINMICSAVSRPAALYYWFLNGDKLPDTGPELRLVNLQESQSGNYSCQAFNNKTLRYDTSQPAAVSVLVPVFNVVVTSNITEMLEFSSSVSLSCSSSGSSLSFLWLNGSSEVTASDRVQLTDGGSSLTIHNVTRYDQGPFRCNVSNGVSHGISQSVNLIIQYGPDSTTIVGPKSVRVGTLTMLYCSTMSVPSAKITWLFKGKPANVYEAVYVIQSSSSSDSGTYSCTAENTVTGLSQTAQHELTVKAYLGVCVGEAILPPGPLIGPVAGTVKFTTTLVPPESPFIFISWSFKGANIITFSTSDITVPGYANRTTLDRATGALELRDLVLGDSGEYTVTIIPEGGLQKQGNTTLNVYAPITGASISRPAAVLIEDESSTNLTCEASGSISTITWMKDGQHLQSSSRVSFSADNGTVFLQPVHFSSHGTYQCRVSNPFSTRTAAYNLTVNFGPYNTSITGQSAAPPGQRVTLQCTADSVPPATFSWTFNGNETHVNNSVYIIERLEEENTGNYTCTARNMVTMMENSTVLNLR</sequence>
<reference evidence="7" key="1">
    <citation type="submission" date="2022-08" db="EMBL/GenBank/DDBJ databases">
        <title>Genome sequencing of akame (Lates japonicus).</title>
        <authorList>
            <person name="Hashiguchi Y."/>
            <person name="Takahashi H."/>
        </authorList>
    </citation>
    <scope>NUCLEOTIDE SEQUENCE</scope>
    <source>
        <strain evidence="7">Kochi</strain>
    </source>
</reference>
<name>A0AAD3N225_LATJO</name>
<feature type="non-terminal residue" evidence="7">
    <location>
        <position position="1046"/>
    </location>
</feature>
<dbReference type="InterPro" id="IPR003598">
    <property type="entry name" value="Ig_sub2"/>
</dbReference>
<accession>A0AAD3N225</accession>
<comment type="caution">
    <text evidence="7">The sequence shown here is derived from an EMBL/GenBank/DDBJ whole genome shotgun (WGS) entry which is preliminary data.</text>
</comment>
<feature type="domain" description="Ig-like" evidence="6">
    <location>
        <begin position="679"/>
        <end position="759"/>
    </location>
</feature>
<feature type="domain" description="Ig-like" evidence="6">
    <location>
        <begin position="585"/>
        <end position="674"/>
    </location>
</feature>
<dbReference type="CDD" id="cd00096">
    <property type="entry name" value="Ig"/>
    <property type="match status" value="1"/>
</dbReference>
<dbReference type="SMART" id="SM00409">
    <property type="entry name" value="IG"/>
    <property type="match status" value="11"/>
</dbReference>
<dbReference type="Pfam" id="PF07679">
    <property type="entry name" value="I-set"/>
    <property type="match status" value="2"/>
</dbReference>
<feature type="domain" description="Ig-like" evidence="6">
    <location>
        <begin position="497"/>
        <end position="581"/>
    </location>
</feature>
<evidence type="ECO:0000313" key="7">
    <source>
        <dbReference type="EMBL" id="GLD65308.1"/>
    </source>
</evidence>
<keyword evidence="4" id="KW-0393">Immunoglobulin domain</keyword>
<dbReference type="PANTHER" id="PTHR44337:SF16">
    <property type="entry name" value="CARCINOEMBRYONIC ANTIGEN-RELATED CELL ADHESION MOLECULE 20-LIKE-RELATED"/>
    <property type="match status" value="1"/>
</dbReference>
<dbReference type="SMART" id="SM00408">
    <property type="entry name" value="IGc2"/>
    <property type="match status" value="9"/>
</dbReference>
<gene>
    <name evidence="7" type="ORF">AKAME5_001678400</name>
</gene>
<evidence type="ECO:0000313" key="8">
    <source>
        <dbReference type="Proteomes" id="UP001279410"/>
    </source>
</evidence>
<dbReference type="Gene3D" id="2.60.40.10">
    <property type="entry name" value="Immunoglobulins"/>
    <property type="match status" value="11"/>
</dbReference>
<dbReference type="SUPFAM" id="SSF48726">
    <property type="entry name" value="Immunoglobulin"/>
    <property type="match status" value="11"/>
</dbReference>
<feature type="chain" id="PRO_5042003284" evidence="5">
    <location>
        <begin position="21"/>
        <end position="1046"/>
    </location>
</feature>
<dbReference type="Pfam" id="PF00047">
    <property type="entry name" value="ig"/>
    <property type="match status" value="1"/>
</dbReference>
<feature type="signal peptide" evidence="5">
    <location>
        <begin position="1"/>
        <end position="20"/>
    </location>
</feature>
<dbReference type="InterPro" id="IPR003599">
    <property type="entry name" value="Ig_sub"/>
</dbReference>
<dbReference type="Proteomes" id="UP001279410">
    <property type="component" value="Unassembled WGS sequence"/>
</dbReference>
<evidence type="ECO:0000256" key="5">
    <source>
        <dbReference type="SAM" id="SignalP"/>
    </source>
</evidence>
<feature type="domain" description="Ig-like" evidence="6">
    <location>
        <begin position="302"/>
        <end position="399"/>
    </location>
</feature>
<dbReference type="InterPro" id="IPR013098">
    <property type="entry name" value="Ig_I-set"/>
</dbReference>
<feature type="domain" description="Ig-like" evidence="6">
    <location>
        <begin position="966"/>
        <end position="1044"/>
    </location>
</feature>
<dbReference type="AlphaFoldDB" id="A0AAD3N225"/>
<dbReference type="InterPro" id="IPR007110">
    <property type="entry name" value="Ig-like_dom"/>
</dbReference>
<feature type="domain" description="Ig-like" evidence="6">
    <location>
        <begin position="405"/>
        <end position="492"/>
    </location>
</feature>
<keyword evidence="3" id="KW-0325">Glycoprotein</keyword>
<dbReference type="PANTHER" id="PTHR44337">
    <property type="entry name" value="CARCINOEMBRYONIC ANTIGEN-RELATED CELL ADHESION MOLECULE 8"/>
    <property type="match status" value="1"/>
</dbReference>
<organism evidence="7 8">
    <name type="scientific">Lates japonicus</name>
    <name type="common">Japanese lates</name>
    <dbReference type="NCBI Taxonomy" id="270547"/>
    <lineage>
        <taxon>Eukaryota</taxon>
        <taxon>Metazoa</taxon>
        <taxon>Chordata</taxon>
        <taxon>Craniata</taxon>
        <taxon>Vertebrata</taxon>
        <taxon>Euteleostomi</taxon>
        <taxon>Actinopterygii</taxon>
        <taxon>Neopterygii</taxon>
        <taxon>Teleostei</taxon>
        <taxon>Neoteleostei</taxon>
        <taxon>Acanthomorphata</taxon>
        <taxon>Carangaria</taxon>
        <taxon>Carangaria incertae sedis</taxon>
        <taxon>Centropomidae</taxon>
        <taxon>Lates</taxon>
    </lineage>
</organism>
<dbReference type="EMBL" id="BRZM01000078">
    <property type="protein sequence ID" value="GLD65308.1"/>
    <property type="molecule type" value="Genomic_DNA"/>
</dbReference>
<feature type="domain" description="Ig-like" evidence="6">
    <location>
        <begin position="873"/>
        <end position="963"/>
    </location>
</feature>
<keyword evidence="2" id="KW-1015">Disulfide bond</keyword>
<dbReference type="PROSITE" id="PS50835">
    <property type="entry name" value="IG_LIKE"/>
    <property type="match status" value="9"/>
</dbReference>
<evidence type="ECO:0000256" key="4">
    <source>
        <dbReference type="ARBA" id="ARBA00023319"/>
    </source>
</evidence>
<proteinExistence type="predicted"/>
<dbReference type="InterPro" id="IPR052598">
    <property type="entry name" value="IgSF_CEA-related"/>
</dbReference>
<evidence type="ECO:0000256" key="2">
    <source>
        <dbReference type="ARBA" id="ARBA00023157"/>
    </source>
</evidence>
<keyword evidence="1 5" id="KW-0732">Signal</keyword>
<dbReference type="InterPro" id="IPR013151">
    <property type="entry name" value="Immunoglobulin_dom"/>
</dbReference>
<evidence type="ECO:0000256" key="3">
    <source>
        <dbReference type="ARBA" id="ARBA00023180"/>
    </source>
</evidence>
<dbReference type="InterPro" id="IPR013783">
    <property type="entry name" value="Ig-like_fold"/>
</dbReference>
<dbReference type="InterPro" id="IPR036179">
    <property type="entry name" value="Ig-like_dom_sf"/>
</dbReference>
<feature type="domain" description="Ig-like" evidence="6">
    <location>
        <begin position="128"/>
        <end position="217"/>
    </location>
</feature>
<keyword evidence="8" id="KW-1185">Reference proteome</keyword>
<evidence type="ECO:0000256" key="1">
    <source>
        <dbReference type="ARBA" id="ARBA00022729"/>
    </source>
</evidence>
<evidence type="ECO:0000259" key="6">
    <source>
        <dbReference type="PROSITE" id="PS50835"/>
    </source>
</evidence>
<dbReference type="Pfam" id="PF13927">
    <property type="entry name" value="Ig_3"/>
    <property type="match status" value="6"/>
</dbReference>
<protein>
    <submittedName>
        <fullName evidence="7">Carcinoembryonic antigen-related cell adhesion molecule 5-like isoform X1</fullName>
    </submittedName>
</protein>